<organism evidence="3 4">
    <name type="scientific">Peltaster fructicola</name>
    <dbReference type="NCBI Taxonomy" id="286661"/>
    <lineage>
        <taxon>Eukaryota</taxon>
        <taxon>Fungi</taxon>
        <taxon>Dikarya</taxon>
        <taxon>Ascomycota</taxon>
        <taxon>Pezizomycotina</taxon>
        <taxon>Dothideomycetes</taxon>
        <taxon>Dothideomycetes incertae sedis</taxon>
        <taxon>Peltaster</taxon>
    </lineage>
</organism>
<proteinExistence type="predicted"/>
<evidence type="ECO:0000256" key="1">
    <source>
        <dbReference type="SAM" id="MobiDB-lite"/>
    </source>
</evidence>
<accession>A0A6H0XUB2</accession>
<keyword evidence="4" id="KW-1185">Reference proteome</keyword>
<dbReference type="AlphaFoldDB" id="A0A6H0XUB2"/>
<feature type="compositionally biased region" description="Low complexity" evidence="1">
    <location>
        <begin position="8"/>
        <end position="45"/>
    </location>
</feature>
<keyword evidence="2" id="KW-0812">Transmembrane</keyword>
<keyword evidence="2" id="KW-0472">Membrane</keyword>
<keyword evidence="2" id="KW-1133">Transmembrane helix</keyword>
<gene>
    <name evidence="3" type="ORF">AMS68_003783</name>
</gene>
<evidence type="ECO:0000313" key="3">
    <source>
        <dbReference type="EMBL" id="QIW98265.1"/>
    </source>
</evidence>
<reference evidence="3 4" key="1">
    <citation type="journal article" date="2016" name="Sci. Rep.">
        <title>Peltaster fructicola genome reveals evolution from an invasive phytopathogen to an ectophytic parasite.</title>
        <authorList>
            <person name="Xu C."/>
            <person name="Chen H."/>
            <person name="Gleason M.L."/>
            <person name="Xu J.R."/>
            <person name="Liu H."/>
            <person name="Zhang R."/>
            <person name="Sun G."/>
        </authorList>
    </citation>
    <scope>NUCLEOTIDE SEQUENCE [LARGE SCALE GENOMIC DNA]</scope>
    <source>
        <strain evidence="3 4">LNHT1506</strain>
    </source>
</reference>
<feature type="transmembrane region" description="Helical" evidence="2">
    <location>
        <begin position="66"/>
        <end position="89"/>
    </location>
</feature>
<name>A0A6H0XUB2_9PEZI</name>
<feature type="region of interest" description="Disordered" evidence="1">
    <location>
        <begin position="1"/>
        <end position="53"/>
    </location>
</feature>
<sequence length="108" mass="11336">MVSITNGSFVAADSSSIASSSPWTDPETTLPSLDLLSSGLTTSSDVSAKPSTYTQPTTTLLGSGAWSLPFVSGIIISTMSLLLPSLCIANGGFTRNYWQKWTDIRTIG</sequence>
<dbReference type="EMBL" id="CP051140">
    <property type="protein sequence ID" value="QIW98265.1"/>
    <property type="molecule type" value="Genomic_DNA"/>
</dbReference>
<evidence type="ECO:0000256" key="2">
    <source>
        <dbReference type="SAM" id="Phobius"/>
    </source>
</evidence>
<protein>
    <submittedName>
        <fullName evidence="3">Uncharacterized protein</fullName>
    </submittedName>
</protein>
<dbReference type="Proteomes" id="UP000503462">
    <property type="component" value="Chromosome 2"/>
</dbReference>
<evidence type="ECO:0000313" key="4">
    <source>
        <dbReference type="Proteomes" id="UP000503462"/>
    </source>
</evidence>